<dbReference type="PANTHER" id="PTHR31476:SF5">
    <property type="entry name" value="UBIQUITIN CARBOXYL-TERMINAL HYDROLASE FAMILY PROTEIN"/>
    <property type="match status" value="1"/>
</dbReference>
<dbReference type="InterPro" id="IPR045040">
    <property type="entry name" value="PORR_fam"/>
</dbReference>
<dbReference type="EMBL" id="MNCJ02000316">
    <property type="protein sequence ID" value="KAF5820347.1"/>
    <property type="molecule type" value="Genomic_DNA"/>
</dbReference>
<dbReference type="Proteomes" id="UP000215914">
    <property type="component" value="Chromosome 1"/>
</dbReference>
<reference evidence="3" key="2">
    <citation type="submission" date="2017-02" db="EMBL/GenBank/DDBJ databases">
        <title>Sunflower complete genome.</title>
        <authorList>
            <person name="Langlade N."/>
            <person name="Munos S."/>
        </authorList>
    </citation>
    <scope>NUCLEOTIDE SEQUENCE [LARGE SCALE GENOMIC DNA]</scope>
    <source>
        <tissue evidence="3">Leaves</tissue>
    </source>
</reference>
<accession>A0A251VLB1</accession>
<dbReference type="GO" id="GO:0003723">
    <property type="term" value="F:RNA binding"/>
    <property type="evidence" value="ECO:0007669"/>
    <property type="project" value="InterPro"/>
</dbReference>
<proteinExistence type="predicted"/>
<dbReference type="Gramene" id="mRNA:HanXRQr2_Chr01g0001211">
    <property type="protein sequence ID" value="CDS:HanXRQr2_Chr01g0001211.1"/>
    <property type="gene ID" value="HanXRQr2_Chr01g0001211"/>
</dbReference>
<feature type="domain" description="PORR" evidence="1">
    <location>
        <begin position="3"/>
        <end position="87"/>
    </location>
</feature>
<evidence type="ECO:0000313" key="3">
    <source>
        <dbReference type="EMBL" id="OTG35846.1"/>
    </source>
</evidence>
<evidence type="ECO:0000313" key="2">
    <source>
        <dbReference type="EMBL" id="KAF5820347.1"/>
    </source>
</evidence>
<gene>
    <name evidence="3" type="ORF">HannXRQ_Chr01g0001171</name>
    <name evidence="2" type="ORF">HanXRQr2_Chr01g0001211</name>
</gene>
<dbReference type="InParanoid" id="A0A251VLB1"/>
<dbReference type="AlphaFoldDB" id="A0A251VLB1"/>
<dbReference type="PANTHER" id="PTHR31476">
    <property type="entry name" value="PROTEIN WHAT'S THIS FACTOR 1 HOMOLOG, CHLOROPLASTIC"/>
    <property type="match status" value="1"/>
</dbReference>
<evidence type="ECO:0000313" key="4">
    <source>
        <dbReference type="Proteomes" id="UP000215914"/>
    </source>
</evidence>
<reference evidence="2 4" key="1">
    <citation type="journal article" date="2017" name="Nature">
        <title>The sunflower genome provides insights into oil metabolism, flowering and Asterid evolution.</title>
        <authorList>
            <person name="Badouin H."/>
            <person name="Gouzy J."/>
            <person name="Grassa C.J."/>
            <person name="Murat F."/>
            <person name="Staton S.E."/>
            <person name="Cottret L."/>
            <person name="Lelandais-Briere C."/>
            <person name="Owens G.L."/>
            <person name="Carrere S."/>
            <person name="Mayjonade B."/>
            <person name="Legrand L."/>
            <person name="Gill N."/>
            <person name="Kane N.C."/>
            <person name="Bowers J.E."/>
            <person name="Hubner S."/>
            <person name="Bellec A."/>
            <person name="Berard A."/>
            <person name="Berges H."/>
            <person name="Blanchet N."/>
            <person name="Boniface M.C."/>
            <person name="Brunel D."/>
            <person name="Catrice O."/>
            <person name="Chaidir N."/>
            <person name="Claudel C."/>
            <person name="Donnadieu C."/>
            <person name="Faraut T."/>
            <person name="Fievet G."/>
            <person name="Helmstetter N."/>
            <person name="King M."/>
            <person name="Knapp S.J."/>
            <person name="Lai Z."/>
            <person name="Le Paslier M.C."/>
            <person name="Lippi Y."/>
            <person name="Lorenzon L."/>
            <person name="Mandel J.R."/>
            <person name="Marage G."/>
            <person name="Marchand G."/>
            <person name="Marquand E."/>
            <person name="Bret-Mestries E."/>
            <person name="Morien E."/>
            <person name="Nambeesan S."/>
            <person name="Nguyen T."/>
            <person name="Pegot-Espagnet P."/>
            <person name="Pouilly N."/>
            <person name="Raftis F."/>
            <person name="Sallet E."/>
            <person name="Schiex T."/>
            <person name="Thomas J."/>
            <person name="Vandecasteele C."/>
            <person name="Vares D."/>
            <person name="Vear F."/>
            <person name="Vautrin S."/>
            <person name="Crespi M."/>
            <person name="Mangin B."/>
            <person name="Burke J.M."/>
            <person name="Salse J."/>
            <person name="Munos S."/>
            <person name="Vincourt P."/>
            <person name="Rieseberg L.H."/>
            <person name="Langlade N.B."/>
        </authorList>
    </citation>
    <scope>NUCLEOTIDE SEQUENCE [LARGE SCALE GENOMIC DNA]</scope>
    <source>
        <strain evidence="4">cv. SF193</strain>
        <tissue evidence="2">Leaves</tissue>
    </source>
</reference>
<reference evidence="2" key="3">
    <citation type="submission" date="2020-06" db="EMBL/GenBank/DDBJ databases">
        <title>Helianthus annuus Genome sequencing and assembly Release 2.</title>
        <authorList>
            <person name="Gouzy J."/>
            <person name="Langlade N."/>
            <person name="Munos S."/>
        </authorList>
    </citation>
    <scope>NUCLEOTIDE SEQUENCE</scope>
    <source>
        <tissue evidence="2">Leaves</tissue>
    </source>
</reference>
<keyword evidence="4" id="KW-1185">Reference proteome</keyword>
<dbReference type="EMBL" id="CM007890">
    <property type="protein sequence ID" value="OTG35846.1"/>
    <property type="molecule type" value="Genomic_DNA"/>
</dbReference>
<sequence length="95" mass="11319">MCPDHVASVNFLQRKFKTLDLQGKALNWVKKYPCCFEVYFNDDEYRCRLTKKMMLLVQEEEETVKDMQETVFVERLAKLLIIGSTSRNSMKYKII</sequence>
<dbReference type="STRING" id="4232.A0A251VLB1"/>
<organism evidence="3 4">
    <name type="scientific">Helianthus annuus</name>
    <name type="common">Common sunflower</name>
    <dbReference type="NCBI Taxonomy" id="4232"/>
    <lineage>
        <taxon>Eukaryota</taxon>
        <taxon>Viridiplantae</taxon>
        <taxon>Streptophyta</taxon>
        <taxon>Embryophyta</taxon>
        <taxon>Tracheophyta</taxon>
        <taxon>Spermatophyta</taxon>
        <taxon>Magnoliopsida</taxon>
        <taxon>eudicotyledons</taxon>
        <taxon>Gunneridae</taxon>
        <taxon>Pentapetalae</taxon>
        <taxon>asterids</taxon>
        <taxon>campanulids</taxon>
        <taxon>Asterales</taxon>
        <taxon>Asteraceae</taxon>
        <taxon>Asteroideae</taxon>
        <taxon>Heliantheae alliance</taxon>
        <taxon>Heliantheae</taxon>
        <taxon>Helianthus</taxon>
    </lineage>
</organism>
<protein>
    <submittedName>
        <fullName evidence="2 3">Plant organelle RNA recognition domain-containing protein</fullName>
    </submittedName>
</protein>
<evidence type="ECO:0000259" key="1">
    <source>
        <dbReference type="Pfam" id="PF11955"/>
    </source>
</evidence>
<name>A0A251VLB1_HELAN</name>
<dbReference type="Pfam" id="PF11955">
    <property type="entry name" value="PORR"/>
    <property type="match status" value="1"/>
</dbReference>
<dbReference type="InterPro" id="IPR021099">
    <property type="entry name" value="PORR_domain"/>
</dbReference>